<evidence type="ECO:0000256" key="10">
    <source>
        <dbReference type="ARBA" id="ARBA00022741"/>
    </source>
</evidence>
<dbReference type="SUPFAM" id="SSF81653">
    <property type="entry name" value="Calcium ATPase, transduction domain A"/>
    <property type="match status" value="1"/>
</dbReference>
<dbReference type="InterPro" id="IPR044492">
    <property type="entry name" value="P_typ_ATPase_HD_dom"/>
</dbReference>
<dbReference type="InterPro" id="IPR036412">
    <property type="entry name" value="HAD-like_sf"/>
</dbReference>
<dbReference type="InterPro" id="IPR023298">
    <property type="entry name" value="ATPase_P-typ_TM_dom_sf"/>
</dbReference>
<dbReference type="AlphaFoldDB" id="A0A3N2DGQ5"/>
<evidence type="ECO:0000256" key="16">
    <source>
        <dbReference type="ARBA" id="ARBA00023065"/>
    </source>
</evidence>
<evidence type="ECO:0000256" key="5">
    <source>
        <dbReference type="ARBA" id="ARBA00022448"/>
    </source>
</evidence>
<evidence type="ECO:0000256" key="13">
    <source>
        <dbReference type="ARBA" id="ARBA00022967"/>
    </source>
</evidence>
<evidence type="ECO:0000256" key="14">
    <source>
        <dbReference type="ARBA" id="ARBA00022989"/>
    </source>
</evidence>
<dbReference type="InterPro" id="IPR023299">
    <property type="entry name" value="ATPase_P-typ_cyto_dom_N"/>
</dbReference>
<dbReference type="CDD" id="cd02094">
    <property type="entry name" value="P-type_ATPase_Cu-like"/>
    <property type="match status" value="1"/>
</dbReference>
<keyword evidence="13" id="KW-1278">Translocase</keyword>
<dbReference type="InterPro" id="IPR023214">
    <property type="entry name" value="HAD_sf"/>
</dbReference>
<evidence type="ECO:0000256" key="12">
    <source>
        <dbReference type="ARBA" id="ARBA00022840"/>
    </source>
</evidence>
<evidence type="ECO:0000256" key="4">
    <source>
        <dbReference type="ARBA" id="ARBA00015102"/>
    </source>
</evidence>
<dbReference type="SUPFAM" id="SSF81665">
    <property type="entry name" value="Calcium ATPase, transmembrane domain M"/>
    <property type="match status" value="1"/>
</dbReference>
<keyword evidence="23" id="KW-1185">Reference proteome</keyword>
<protein>
    <recommendedName>
        <fullName evidence="4">Copper-exporting P-type ATPase</fullName>
        <ecNumber evidence="3">7.2.2.8</ecNumber>
    </recommendedName>
    <alternativeName>
        <fullName evidence="18">Copper-exporting P-type ATPase A</fullName>
    </alternativeName>
    <alternativeName>
        <fullName evidence="19">Cu(+)-exporting ATPase</fullName>
    </alternativeName>
</protein>
<comment type="caution">
    <text evidence="22">The sequence shown here is derived from an EMBL/GenBank/DDBJ whole genome shotgun (WGS) entry which is preliminary data.</text>
</comment>
<evidence type="ECO:0000256" key="17">
    <source>
        <dbReference type="ARBA" id="ARBA00023136"/>
    </source>
</evidence>
<proteinExistence type="inferred from homology"/>
<dbReference type="GO" id="GO:0055070">
    <property type="term" value="P:copper ion homeostasis"/>
    <property type="evidence" value="ECO:0007669"/>
    <property type="project" value="TreeGrafter"/>
</dbReference>
<keyword evidence="15" id="KW-0186">Copper</keyword>
<dbReference type="SFLD" id="SFLDF00027">
    <property type="entry name" value="p-type_atpase"/>
    <property type="match status" value="1"/>
</dbReference>
<evidence type="ECO:0000256" key="11">
    <source>
        <dbReference type="ARBA" id="ARBA00022796"/>
    </source>
</evidence>
<dbReference type="SUPFAM" id="SSF56784">
    <property type="entry name" value="HAD-like"/>
    <property type="match status" value="1"/>
</dbReference>
<keyword evidence="16" id="KW-0406">Ion transport</keyword>
<dbReference type="NCBIfam" id="TIGR01494">
    <property type="entry name" value="ATPase_P-type"/>
    <property type="match status" value="1"/>
</dbReference>
<dbReference type="Gene3D" id="2.70.150.10">
    <property type="entry name" value="Calcium-transporting ATPase, cytoplasmic transduction domain A"/>
    <property type="match status" value="1"/>
</dbReference>
<keyword evidence="6 20" id="KW-1003">Cell membrane</keyword>
<accession>A0A3N2DGQ5</accession>
<dbReference type="FunFam" id="2.70.150.10:FF:000002">
    <property type="entry name" value="Copper-transporting ATPase 1, putative"/>
    <property type="match status" value="1"/>
</dbReference>
<keyword evidence="17 20" id="KW-0472">Membrane</keyword>
<keyword evidence="7" id="KW-0597">Phosphoprotein</keyword>
<dbReference type="Pfam" id="PF00122">
    <property type="entry name" value="E1-E2_ATPase"/>
    <property type="match status" value="1"/>
</dbReference>
<evidence type="ECO:0000256" key="2">
    <source>
        <dbReference type="ARBA" id="ARBA00006024"/>
    </source>
</evidence>
<dbReference type="PRINTS" id="PR00119">
    <property type="entry name" value="CATATPASE"/>
</dbReference>
<dbReference type="GO" id="GO:0005886">
    <property type="term" value="C:plasma membrane"/>
    <property type="evidence" value="ECO:0007669"/>
    <property type="project" value="UniProtKB-SubCell"/>
</dbReference>
<keyword evidence="5" id="KW-0813">Transport</keyword>
<dbReference type="GO" id="GO:0043682">
    <property type="term" value="F:P-type divalent copper transporter activity"/>
    <property type="evidence" value="ECO:0007669"/>
    <property type="project" value="TreeGrafter"/>
</dbReference>
<dbReference type="InterPro" id="IPR036163">
    <property type="entry name" value="HMA_dom_sf"/>
</dbReference>
<keyword evidence="8 20" id="KW-0812">Transmembrane</keyword>
<dbReference type="Gene3D" id="3.30.70.100">
    <property type="match status" value="1"/>
</dbReference>
<dbReference type="InterPro" id="IPR018303">
    <property type="entry name" value="ATPase_P-typ_P_site"/>
</dbReference>
<dbReference type="GO" id="GO:0016887">
    <property type="term" value="F:ATP hydrolysis activity"/>
    <property type="evidence" value="ECO:0007669"/>
    <property type="project" value="InterPro"/>
</dbReference>
<dbReference type="Gene3D" id="3.40.50.1000">
    <property type="entry name" value="HAD superfamily/HAD-like"/>
    <property type="match status" value="1"/>
</dbReference>
<organism evidence="22 23">
    <name type="scientific">Sinobacterium caligoides</name>
    <dbReference type="NCBI Taxonomy" id="933926"/>
    <lineage>
        <taxon>Bacteria</taxon>
        <taxon>Pseudomonadati</taxon>
        <taxon>Pseudomonadota</taxon>
        <taxon>Gammaproteobacteria</taxon>
        <taxon>Cellvibrionales</taxon>
        <taxon>Spongiibacteraceae</taxon>
        <taxon>Sinobacterium</taxon>
    </lineage>
</organism>
<evidence type="ECO:0000256" key="20">
    <source>
        <dbReference type="RuleBase" id="RU362081"/>
    </source>
</evidence>
<dbReference type="InterPro" id="IPR059000">
    <property type="entry name" value="ATPase_P-type_domA"/>
</dbReference>
<dbReference type="SFLD" id="SFLDG00002">
    <property type="entry name" value="C1.7:_P-type_atpase_like"/>
    <property type="match status" value="1"/>
</dbReference>
<evidence type="ECO:0000256" key="18">
    <source>
        <dbReference type="ARBA" id="ARBA00029719"/>
    </source>
</evidence>
<evidence type="ECO:0000256" key="1">
    <source>
        <dbReference type="ARBA" id="ARBA00004651"/>
    </source>
</evidence>
<dbReference type="GO" id="GO:0140581">
    <property type="term" value="F:P-type monovalent copper transporter activity"/>
    <property type="evidence" value="ECO:0007669"/>
    <property type="project" value="UniProtKB-EC"/>
</dbReference>
<dbReference type="Pfam" id="PF00403">
    <property type="entry name" value="HMA"/>
    <property type="match status" value="1"/>
</dbReference>
<feature type="transmembrane region" description="Helical" evidence="20">
    <location>
        <begin position="129"/>
        <end position="147"/>
    </location>
</feature>
<keyword evidence="11" id="KW-0187">Copper transport</keyword>
<evidence type="ECO:0000256" key="6">
    <source>
        <dbReference type="ARBA" id="ARBA00022475"/>
    </source>
</evidence>
<dbReference type="Proteomes" id="UP000275394">
    <property type="component" value="Unassembled WGS sequence"/>
</dbReference>
<feature type="transmembrane region" description="Helical" evidence="20">
    <location>
        <begin position="168"/>
        <end position="185"/>
    </location>
</feature>
<dbReference type="PROSITE" id="PS50846">
    <property type="entry name" value="HMA_2"/>
    <property type="match status" value="1"/>
</dbReference>
<dbReference type="PANTHER" id="PTHR43520:SF6">
    <property type="entry name" value="COPPER-EXPORTING P-TYPE ATPASE"/>
    <property type="match status" value="1"/>
</dbReference>
<feature type="domain" description="HMA" evidence="21">
    <location>
        <begin position="12"/>
        <end position="75"/>
    </location>
</feature>
<comment type="subcellular location">
    <subcellularLocation>
        <location evidence="1">Cell membrane</location>
        <topology evidence="1">Multi-pass membrane protein</topology>
    </subcellularLocation>
</comment>
<dbReference type="InterPro" id="IPR006121">
    <property type="entry name" value="HMA_dom"/>
</dbReference>
<evidence type="ECO:0000256" key="7">
    <source>
        <dbReference type="ARBA" id="ARBA00022553"/>
    </source>
</evidence>
<evidence type="ECO:0000256" key="15">
    <source>
        <dbReference type="ARBA" id="ARBA00023008"/>
    </source>
</evidence>
<dbReference type="InterPro" id="IPR008250">
    <property type="entry name" value="ATPase_P-typ_transduc_dom_A_sf"/>
</dbReference>
<dbReference type="SFLD" id="SFLDS00003">
    <property type="entry name" value="Haloacid_Dehalogenase"/>
    <property type="match status" value="1"/>
</dbReference>
<dbReference type="GO" id="GO:0005524">
    <property type="term" value="F:ATP binding"/>
    <property type="evidence" value="ECO:0007669"/>
    <property type="project" value="UniProtKB-UniRule"/>
</dbReference>
<keyword evidence="12 20" id="KW-0067">ATP-binding</keyword>
<evidence type="ECO:0000256" key="3">
    <source>
        <dbReference type="ARBA" id="ARBA00012517"/>
    </source>
</evidence>
<dbReference type="Gene3D" id="3.40.1110.10">
    <property type="entry name" value="Calcium-transporting ATPase, cytoplasmic domain N"/>
    <property type="match status" value="1"/>
</dbReference>
<dbReference type="RefSeq" id="WP_123713507.1">
    <property type="nucleotide sequence ID" value="NZ_RKHR01000006.1"/>
</dbReference>
<feature type="transmembrane region" description="Helical" evidence="20">
    <location>
        <begin position="689"/>
        <end position="708"/>
    </location>
</feature>
<dbReference type="NCBIfam" id="TIGR01525">
    <property type="entry name" value="ATPase-IB_hvy"/>
    <property type="match status" value="1"/>
</dbReference>
<evidence type="ECO:0000256" key="19">
    <source>
        <dbReference type="ARBA" id="ARBA00033239"/>
    </source>
</evidence>
<feature type="transmembrane region" description="Helical" evidence="20">
    <location>
        <begin position="714"/>
        <end position="735"/>
    </location>
</feature>
<dbReference type="CDD" id="cd00371">
    <property type="entry name" value="HMA"/>
    <property type="match status" value="1"/>
</dbReference>
<keyword evidence="9 20" id="KW-0479">Metal-binding</keyword>
<feature type="transmembrane region" description="Helical" evidence="20">
    <location>
        <begin position="102"/>
        <end position="123"/>
    </location>
</feature>
<feature type="transmembrane region" description="Helical" evidence="20">
    <location>
        <begin position="349"/>
        <end position="371"/>
    </location>
</feature>
<feature type="transmembrane region" description="Helical" evidence="20">
    <location>
        <begin position="377"/>
        <end position="399"/>
    </location>
</feature>
<dbReference type="SUPFAM" id="SSF55008">
    <property type="entry name" value="HMA, heavy metal-associated domain"/>
    <property type="match status" value="1"/>
</dbReference>
<dbReference type="GO" id="GO:0005507">
    <property type="term" value="F:copper ion binding"/>
    <property type="evidence" value="ECO:0007669"/>
    <property type="project" value="TreeGrafter"/>
</dbReference>
<dbReference type="PANTHER" id="PTHR43520">
    <property type="entry name" value="ATP7, ISOFORM B"/>
    <property type="match status" value="1"/>
</dbReference>
<keyword evidence="10 20" id="KW-0547">Nucleotide-binding</keyword>
<evidence type="ECO:0000313" key="22">
    <source>
        <dbReference type="EMBL" id="ROR98939.1"/>
    </source>
</evidence>
<dbReference type="Pfam" id="PF00702">
    <property type="entry name" value="Hydrolase"/>
    <property type="match status" value="1"/>
</dbReference>
<dbReference type="InterPro" id="IPR001757">
    <property type="entry name" value="P_typ_ATPase"/>
</dbReference>
<evidence type="ECO:0000313" key="23">
    <source>
        <dbReference type="Proteomes" id="UP000275394"/>
    </source>
</evidence>
<keyword evidence="14 20" id="KW-1133">Transmembrane helix</keyword>
<dbReference type="EMBL" id="RKHR01000006">
    <property type="protein sequence ID" value="ROR98939.1"/>
    <property type="molecule type" value="Genomic_DNA"/>
</dbReference>
<name>A0A3N2DGQ5_9GAMM</name>
<dbReference type="OrthoDB" id="9814270at2"/>
<dbReference type="EC" id="7.2.2.8" evidence="3"/>
<gene>
    <name evidence="22" type="ORF">EDC56_3179</name>
</gene>
<sequence length="745" mass="79131">MSYKAQDSGQHATHKFLITGPRCGGCVAKVEKAVTSLNEVSEASFNLSQATLTVTGKVDDEAIIAAIAALDYSAQRIQSVTQAEEERESIVQQQYAAHRRHALIGLGLGLPLMIYGLLFGMAVDSTQAQLGWSVVSLLTAMVLYRAGGHFFRNALQQLRSGSTSMDTLIALGTSSAWLYSSLIVLSPESFPVAARHVYFEAAAMIIGLINLGQALELRARGQTSAALKKLIGIQPKTACVIEADKSYDRPIDQLAINDEIRARSGEQIAVDGIVIAGHGHIDQAMLTGEAIPVACQQGDTVNAGTVLLDGTLLYRASRVGRDTALARIINMVQRAQGSKLPIGRLADRVASIFVPCILFVALLSAAAWWFWGPEPRLMYMVISAVTVLIIACPCALGLATPMSIMSGVGVAAEHGILVRQGEALQQAAKIDTVILDKTGTITCGRPTISDVVTLDYDRDTLLLIAASLEQGSSHPIAKAIISSHKNKMLEFDDFHSIAGMGISARTAYGFCLLGNQQLLKSHQVETSPLAEASERLQEQGNSIVLLAIDGKLAGLIALKDEVKMESKAAIASLQQRGIEVIMASGDNNTTCCRVAAEVGISQFHGSLSPREKLALVEQLQQQQRVVAMVGDGINDAPALAQADVGYAIGEGSDIAIESGDITLLNHSLKSIENSIIVSQATLSNIKQNLFGAFIYNSIGIPIAAGILYPSLGLLLNPVIAGAAMSLSSLTVVLNANRLRRLKITP</sequence>
<dbReference type="InterPro" id="IPR027256">
    <property type="entry name" value="P-typ_ATPase_IB"/>
</dbReference>
<evidence type="ECO:0000256" key="9">
    <source>
        <dbReference type="ARBA" id="ARBA00022723"/>
    </source>
</evidence>
<dbReference type="NCBIfam" id="TIGR01511">
    <property type="entry name" value="ATPase-IB1_Cu"/>
    <property type="match status" value="1"/>
</dbReference>
<evidence type="ECO:0000259" key="21">
    <source>
        <dbReference type="PROSITE" id="PS50846"/>
    </source>
</evidence>
<reference evidence="22 23" key="1">
    <citation type="submission" date="2018-11" db="EMBL/GenBank/DDBJ databases">
        <title>Genomic Encyclopedia of Type Strains, Phase IV (KMG-IV): sequencing the most valuable type-strain genomes for metagenomic binning, comparative biology and taxonomic classification.</title>
        <authorList>
            <person name="Goeker M."/>
        </authorList>
    </citation>
    <scope>NUCLEOTIDE SEQUENCE [LARGE SCALE GENOMIC DNA]</scope>
    <source>
        <strain evidence="22 23">DSM 100316</strain>
    </source>
</reference>
<evidence type="ECO:0000256" key="8">
    <source>
        <dbReference type="ARBA" id="ARBA00022692"/>
    </source>
</evidence>
<feature type="transmembrane region" description="Helical" evidence="20">
    <location>
        <begin position="197"/>
        <end position="215"/>
    </location>
</feature>
<dbReference type="PROSITE" id="PS00154">
    <property type="entry name" value="ATPASE_E1_E2"/>
    <property type="match status" value="1"/>
</dbReference>
<comment type="similarity">
    <text evidence="2 20">Belongs to the cation transport ATPase (P-type) (TC 3.A.3) family. Type IB subfamily.</text>
</comment>